<sequence>MEIAFILSYPRIVPTDGVVSQANTWKKGLEKLSHAVTLINMWEENNWKQFDIILFFGFNEYMQDIIKWLYPINPHIVVAPILDPNYSLIALKCYSRWGCNKLRLNNSYHALRSCKEKVKLFLVRSRYEKLYLSQGFGISASKCRIIPLSYNVNPESFGNEREPFCLHISLLCDARKNVKRLIDASVKYNFKLVLGGILRNEQEKKLLDSWIRDKPNVTYMGYISYDTMLDLYKRAKVFALPSIYEGVGIVALDAAVMGCDIVITRLGGPKEYYNNMAVEVDPYSIDEIGLAVSQLMQGQTFQPDLRKYILENYSLKNISEQLEMAFSIVL</sequence>
<dbReference type="SUPFAM" id="SSF53756">
    <property type="entry name" value="UDP-Glycosyltransferase/glycogen phosphorylase"/>
    <property type="match status" value="1"/>
</dbReference>
<dbReference type="OrthoDB" id="9811239at2"/>
<evidence type="ECO:0000313" key="3">
    <source>
        <dbReference type="EMBL" id="RKT61440.1"/>
    </source>
</evidence>
<comment type="caution">
    <text evidence="3">The sequence shown here is derived from an EMBL/GenBank/DDBJ whole genome shotgun (WGS) entry which is preliminary data.</text>
</comment>
<protein>
    <submittedName>
        <fullName evidence="3">Glycosyltransferase involved in cell wall biosynthesis</fullName>
    </submittedName>
</protein>
<dbReference type="GO" id="GO:0016757">
    <property type="term" value="F:glycosyltransferase activity"/>
    <property type="evidence" value="ECO:0007669"/>
    <property type="project" value="InterPro"/>
</dbReference>
<dbReference type="Pfam" id="PF00534">
    <property type="entry name" value="Glycos_transf_1"/>
    <property type="match status" value="1"/>
</dbReference>
<organism evidence="3 4">
    <name type="scientific">Coprobacter fastidiosus NSB1 = JCM 33896</name>
    <dbReference type="NCBI Taxonomy" id="1349822"/>
    <lineage>
        <taxon>Bacteria</taxon>
        <taxon>Pseudomonadati</taxon>
        <taxon>Bacteroidota</taxon>
        <taxon>Bacteroidia</taxon>
        <taxon>Bacteroidales</taxon>
        <taxon>Barnesiellaceae</taxon>
        <taxon>Coprobacter</taxon>
    </lineage>
</organism>
<dbReference type="AlphaFoldDB" id="A0A495WJF1"/>
<dbReference type="GeneID" id="92927635"/>
<evidence type="ECO:0000259" key="2">
    <source>
        <dbReference type="Pfam" id="PF00534"/>
    </source>
</evidence>
<dbReference type="InterPro" id="IPR001296">
    <property type="entry name" value="Glyco_trans_1"/>
</dbReference>
<dbReference type="Proteomes" id="UP000269493">
    <property type="component" value="Unassembled WGS sequence"/>
</dbReference>
<accession>A0A495WJF1</accession>
<dbReference type="EMBL" id="RBXN01000001">
    <property type="protein sequence ID" value="RKT61440.1"/>
    <property type="molecule type" value="Genomic_DNA"/>
</dbReference>
<dbReference type="PANTHER" id="PTHR46401:SF2">
    <property type="entry name" value="GLYCOSYLTRANSFERASE WBBK-RELATED"/>
    <property type="match status" value="1"/>
</dbReference>
<evidence type="ECO:0000313" key="4">
    <source>
        <dbReference type="Proteomes" id="UP000269493"/>
    </source>
</evidence>
<name>A0A495WJF1_9BACT</name>
<reference evidence="3 4" key="1">
    <citation type="submission" date="2018-10" db="EMBL/GenBank/DDBJ databases">
        <title>Genomic Encyclopedia of Archaeal and Bacterial Type Strains, Phase II (KMG-II): from individual species to whole genera.</title>
        <authorList>
            <person name="Goeker M."/>
        </authorList>
    </citation>
    <scope>NUCLEOTIDE SEQUENCE [LARGE SCALE GENOMIC DNA]</scope>
    <source>
        <strain evidence="3 4">NSB1</strain>
    </source>
</reference>
<dbReference type="PANTHER" id="PTHR46401">
    <property type="entry name" value="GLYCOSYLTRANSFERASE WBBK-RELATED"/>
    <property type="match status" value="1"/>
</dbReference>
<proteinExistence type="predicted"/>
<dbReference type="CDD" id="cd03801">
    <property type="entry name" value="GT4_PimA-like"/>
    <property type="match status" value="1"/>
</dbReference>
<gene>
    <name evidence="3" type="ORF">BC742_0486</name>
</gene>
<dbReference type="RefSeq" id="WP_022602649.1">
    <property type="nucleotide sequence ID" value="NZ_KI440833.1"/>
</dbReference>
<feature type="domain" description="Glycosyl transferase family 1" evidence="2">
    <location>
        <begin position="174"/>
        <end position="308"/>
    </location>
</feature>
<dbReference type="Gene3D" id="3.40.50.2000">
    <property type="entry name" value="Glycogen Phosphorylase B"/>
    <property type="match status" value="1"/>
</dbReference>
<keyword evidence="1 3" id="KW-0808">Transferase</keyword>
<evidence type="ECO:0000256" key="1">
    <source>
        <dbReference type="ARBA" id="ARBA00022679"/>
    </source>
</evidence>
<keyword evidence="4" id="KW-1185">Reference proteome</keyword>